<dbReference type="Proteomes" id="UP000295391">
    <property type="component" value="Unassembled WGS sequence"/>
</dbReference>
<comment type="caution">
    <text evidence="8">The sequence shown here is derived from an EMBL/GenBank/DDBJ whole genome shotgun (WGS) entry which is preliminary data.</text>
</comment>
<feature type="transmembrane region" description="Helical" evidence="5">
    <location>
        <begin position="29"/>
        <end position="49"/>
    </location>
</feature>
<dbReference type="FunFam" id="1.10.287.950:FF:000001">
    <property type="entry name" value="Methyl-accepting chemotaxis sensory transducer"/>
    <property type="match status" value="1"/>
</dbReference>
<keyword evidence="9" id="KW-1185">Reference proteome</keyword>
<gene>
    <name evidence="8" type="ORF">ATL17_2717</name>
</gene>
<feature type="domain" description="HAMP" evidence="7">
    <location>
        <begin position="320"/>
        <end position="373"/>
    </location>
</feature>
<evidence type="ECO:0000259" key="7">
    <source>
        <dbReference type="PROSITE" id="PS50885"/>
    </source>
</evidence>
<dbReference type="Pfam" id="PF18947">
    <property type="entry name" value="HAMP_2"/>
    <property type="match status" value="1"/>
</dbReference>
<dbReference type="GO" id="GO:0006935">
    <property type="term" value="P:chemotaxis"/>
    <property type="evidence" value="ECO:0007669"/>
    <property type="project" value="UniProtKB-KW"/>
</dbReference>
<dbReference type="PROSITE" id="PS50111">
    <property type="entry name" value="CHEMOTAXIS_TRANSDUC_2"/>
    <property type="match status" value="1"/>
</dbReference>
<dbReference type="InterPro" id="IPR003660">
    <property type="entry name" value="HAMP_dom"/>
</dbReference>
<dbReference type="AlphaFoldDB" id="A0A4R6VJ65"/>
<keyword evidence="2" id="KW-0488">Methylation</keyword>
<dbReference type="SUPFAM" id="SSF58104">
    <property type="entry name" value="Methyl-accepting chemotaxis protein (MCP) signaling domain"/>
    <property type="match status" value="1"/>
</dbReference>
<dbReference type="InterPro" id="IPR004089">
    <property type="entry name" value="MCPsignal_dom"/>
</dbReference>
<evidence type="ECO:0000256" key="5">
    <source>
        <dbReference type="SAM" id="Phobius"/>
    </source>
</evidence>
<evidence type="ECO:0000259" key="6">
    <source>
        <dbReference type="PROSITE" id="PS50111"/>
    </source>
</evidence>
<dbReference type="CDD" id="cd11386">
    <property type="entry name" value="MCP_signal"/>
    <property type="match status" value="1"/>
</dbReference>
<dbReference type="Gene3D" id="6.10.340.10">
    <property type="match status" value="1"/>
</dbReference>
<dbReference type="Pfam" id="PF00672">
    <property type="entry name" value="HAMP"/>
    <property type="match status" value="1"/>
</dbReference>
<organism evidence="8 9">
    <name type="scientific">Maritalea mobilis</name>
    <dbReference type="NCBI Taxonomy" id="483324"/>
    <lineage>
        <taxon>Bacteria</taxon>
        <taxon>Pseudomonadati</taxon>
        <taxon>Pseudomonadota</taxon>
        <taxon>Alphaproteobacteria</taxon>
        <taxon>Hyphomicrobiales</taxon>
        <taxon>Devosiaceae</taxon>
        <taxon>Maritalea</taxon>
    </lineage>
</organism>
<sequence>MVGSVVQKIRSKLQFKLPSVRSTKISTRIVFSTALSAITIALIGLMFFVSDQQKAITILEERHYTQAQNTAQIFGLDVLQVRRHEKDFIAVDSDENANLTRDQIATSQARLTELRTALDQEEIAGSFDVVQEALTNYGSLFELLVETSAEISINQEESFLNGFRETAKVVEKDVGTLKSDSTDLAFSEMRNFEREFLLFGGARNIMGVDKQIKRVTREAGKAGAEPNFQFEIADKLEQYNVAFDEYAGAKERFNALSTELDALYDTIAVELEQIIMFAMGKGQEARTTLAVMTEQTKIFMFSTIGIAFVAITVLGFVIGRSITKPLNRITGVMGEIAGGDYDAEVPFTQRRNELGDMARAVEVFRNNGMRVVEMTEEEKEASKQRAIERATMMSELQSAFGEVVDAAIDGDFSKRVEAEFPDEELNRLAHGVNSLVDTVDRGLQETGSVLSAMANTDLTRRVEGDYRGSFLQLKQDTNAVGEKLSQVIGQLRSTSRGLKSATGEILSGANDLSERTTKQAAAIEETSAATEQLANTVNDNTARAQQARGSAQEARQVAERGGEVMHSANEAMARITASSNKISDIIGMIDDIAFQTNLLALNASVEAARAGEAGKGFAVVAVEVRRLAQSAAEASNEVKTLIEQSVTEVDGGSKLVAQASESLEGIVNSVRGMTGLMDEIASQSQEQSSAINEISQSIREMDEMTQHNAALVEETNAAIDQTEAQASELDKIVDQFIIDQSNMSVTFDEDQADRAMMAESKAPVQPAQEKVANTYLSAGNTAVDSDAEWQEF</sequence>
<name>A0A4R6VJ65_9HYPH</name>
<comment type="subcellular location">
    <subcellularLocation>
        <location evidence="1">Membrane</location>
    </subcellularLocation>
</comment>
<evidence type="ECO:0000256" key="3">
    <source>
        <dbReference type="ARBA" id="ARBA00029447"/>
    </source>
</evidence>
<evidence type="ECO:0000313" key="9">
    <source>
        <dbReference type="Proteomes" id="UP000295391"/>
    </source>
</evidence>
<dbReference type="CDD" id="cd06225">
    <property type="entry name" value="HAMP"/>
    <property type="match status" value="1"/>
</dbReference>
<dbReference type="GO" id="GO:0007165">
    <property type="term" value="P:signal transduction"/>
    <property type="evidence" value="ECO:0007669"/>
    <property type="project" value="UniProtKB-KW"/>
</dbReference>
<proteinExistence type="inferred from homology"/>
<comment type="similarity">
    <text evidence="3">Belongs to the methyl-accepting chemotaxis (MCP) protein family.</text>
</comment>
<dbReference type="PANTHER" id="PTHR43531">
    <property type="entry name" value="PROTEIN ICFG"/>
    <property type="match status" value="1"/>
</dbReference>
<dbReference type="GO" id="GO:0004888">
    <property type="term" value="F:transmembrane signaling receptor activity"/>
    <property type="evidence" value="ECO:0007669"/>
    <property type="project" value="TreeGrafter"/>
</dbReference>
<dbReference type="Pfam" id="PF00015">
    <property type="entry name" value="MCPsignal"/>
    <property type="match status" value="1"/>
</dbReference>
<dbReference type="SMART" id="SM00304">
    <property type="entry name" value="HAMP"/>
    <property type="match status" value="2"/>
</dbReference>
<keyword evidence="4" id="KW-0807">Transducer</keyword>
<dbReference type="PROSITE" id="PS50885">
    <property type="entry name" value="HAMP"/>
    <property type="match status" value="2"/>
</dbReference>
<dbReference type="PANTHER" id="PTHR43531:SF14">
    <property type="entry name" value="METHYL-ACCEPTING CHEMOTAXIS PROTEIN I-RELATED"/>
    <property type="match status" value="1"/>
</dbReference>
<keyword evidence="5" id="KW-0472">Membrane</keyword>
<evidence type="ECO:0000256" key="2">
    <source>
        <dbReference type="ARBA" id="ARBA00022481"/>
    </source>
</evidence>
<evidence type="ECO:0000256" key="1">
    <source>
        <dbReference type="ARBA" id="ARBA00004370"/>
    </source>
</evidence>
<reference evidence="8 9" key="1">
    <citation type="submission" date="2019-03" db="EMBL/GenBank/DDBJ databases">
        <title>Genomic Encyclopedia of Type Strains, Phase III (KMG-III): the genomes of soil and plant-associated and newly described type strains.</title>
        <authorList>
            <person name="Whitman W."/>
        </authorList>
    </citation>
    <scope>NUCLEOTIDE SEQUENCE [LARGE SCALE GENOMIC DNA]</scope>
    <source>
        <strain evidence="8 9">CGMCC 1.7002</strain>
    </source>
</reference>
<evidence type="ECO:0000256" key="4">
    <source>
        <dbReference type="PROSITE-ProRule" id="PRU00284"/>
    </source>
</evidence>
<dbReference type="RefSeq" id="WP_246028724.1">
    <property type="nucleotide sequence ID" value="NZ_SNYR01000003.1"/>
</dbReference>
<dbReference type="GO" id="GO:0005886">
    <property type="term" value="C:plasma membrane"/>
    <property type="evidence" value="ECO:0007669"/>
    <property type="project" value="TreeGrafter"/>
</dbReference>
<protein>
    <submittedName>
        <fullName evidence="8">Methyl-accepting chemotaxis protein</fullName>
    </submittedName>
</protein>
<dbReference type="SUPFAM" id="SSF158472">
    <property type="entry name" value="HAMP domain-like"/>
    <property type="match status" value="1"/>
</dbReference>
<keyword evidence="5" id="KW-1133">Transmembrane helix</keyword>
<feature type="domain" description="Methyl-accepting transducer" evidence="6">
    <location>
        <begin position="494"/>
        <end position="723"/>
    </location>
</feature>
<dbReference type="EMBL" id="SNYR01000003">
    <property type="protein sequence ID" value="TDQ61618.1"/>
    <property type="molecule type" value="Genomic_DNA"/>
</dbReference>
<dbReference type="Gene3D" id="1.10.287.950">
    <property type="entry name" value="Methyl-accepting chemotaxis protein"/>
    <property type="match status" value="1"/>
</dbReference>
<keyword evidence="5" id="KW-0812">Transmembrane</keyword>
<evidence type="ECO:0000313" key="8">
    <source>
        <dbReference type="EMBL" id="TDQ61618.1"/>
    </source>
</evidence>
<feature type="domain" description="HAMP" evidence="7">
    <location>
        <begin position="402"/>
        <end position="444"/>
    </location>
</feature>
<feature type="transmembrane region" description="Helical" evidence="5">
    <location>
        <begin position="298"/>
        <end position="318"/>
    </location>
</feature>
<dbReference type="InterPro" id="IPR051310">
    <property type="entry name" value="MCP_chemotaxis"/>
</dbReference>
<accession>A0A4R6VJ65</accession>
<dbReference type="SMART" id="SM00283">
    <property type="entry name" value="MA"/>
    <property type="match status" value="1"/>
</dbReference>